<comment type="similarity">
    <text evidence="3">Belongs to the Nudix hydrolase family.</text>
</comment>
<dbReference type="KEGG" id="abut:Ami103574_13575"/>
<dbReference type="Proteomes" id="UP000466848">
    <property type="component" value="Chromosome"/>
</dbReference>
<evidence type="ECO:0000256" key="2">
    <source>
        <dbReference type="ARBA" id="ARBA00022801"/>
    </source>
</evidence>
<protein>
    <submittedName>
        <fullName evidence="5">NUDIX hydrolase</fullName>
    </submittedName>
</protein>
<dbReference type="SUPFAM" id="SSF55811">
    <property type="entry name" value="Nudix"/>
    <property type="match status" value="1"/>
</dbReference>
<organism evidence="5 6">
    <name type="scientific">Aminipila butyrica</name>
    <dbReference type="NCBI Taxonomy" id="433296"/>
    <lineage>
        <taxon>Bacteria</taxon>
        <taxon>Bacillati</taxon>
        <taxon>Bacillota</taxon>
        <taxon>Clostridia</taxon>
        <taxon>Peptostreptococcales</taxon>
        <taxon>Anaerovoracaceae</taxon>
        <taxon>Aminipila</taxon>
    </lineage>
</organism>
<dbReference type="InterPro" id="IPR020084">
    <property type="entry name" value="NUDIX_hydrolase_CS"/>
</dbReference>
<keyword evidence="2 3" id="KW-0378">Hydrolase</keyword>
<dbReference type="InterPro" id="IPR020476">
    <property type="entry name" value="Nudix_hydrolase"/>
</dbReference>
<dbReference type="PROSITE" id="PS00893">
    <property type="entry name" value="NUDIX_BOX"/>
    <property type="match status" value="1"/>
</dbReference>
<dbReference type="PANTHER" id="PTHR43046">
    <property type="entry name" value="GDP-MANNOSE MANNOSYL HYDROLASE"/>
    <property type="match status" value="1"/>
</dbReference>
<evidence type="ECO:0000256" key="1">
    <source>
        <dbReference type="ARBA" id="ARBA00001946"/>
    </source>
</evidence>
<dbReference type="PANTHER" id="PTHR43046:SF14">
    <property type="entry name" value="MUTT_NUDIX FAMILY PROTEIN"/>
    <property type="match status" value="1"/>
</dbReference>
<evidence type="ECO:0000256" key="3">
    <source>
        <dbReference type="RuleBase" id="RU003476"/>
    </source>
</evidence>
<dbReference type="InterPro" id="IPR015797">
    <property type="entry name" value="NUDIX_hydrolase-like_dom_sf"/>
</dbReference>
<gene>
    <name evidence="5" type="ORF">Ami103574_13575</name>
</gene>
<dbReference type="PRINTS" id="PR00502">
    <property type="entry name" value="NUDIXFAMILY"/>
</dbReference>
<proteinExistence type="inferred from homology"/>
<sequence>MWAGGVRVVIFDQDRRMLMVRQRHENRDIWMLPGGAIEDGEDSRQAAVREVKEETGLDVAIEKLIWHVEEVSEARGQRFVNFFLAKNCGGSLALGYDPELLGQEQVMKEVRYISREELRTLENIYPDSLREEIWEFMDYFFGLEKFEGQLEKEVLSVLKKRDRTYDSFKLR</sequence>
<evidence type="ECO:0000313" key="6">
    <source>
        <dbReference type="Proteomes" id="UP000466848"/>
    </source>
</evidence>
<dbReference type="GO" id="GO:0016787">
    <property type="term" value="F:hydrolase activity"/>
    <property type="evidence" value="ECO:0007669"/>
    <property type="project" value="UniProtKB-KW"/>
</dbReference>
<reference evidence="5 6" key="1">
    <citation type="submission" date="2020-02" db="EMBL/GenBank/DDBJ databases">
        <authorList>
            <person name="Kim Y.B."/>
            <person name="Roh S.W."/>
        </authorList>
    </citation>
    <scope>NUCLEOTIDE SEQUENCE [LARGE SCALE GENOMIC DNA]</scope>
    <source>
        <strain evidence="5 6">DSM 103574</strain>
    </source>
</reference>
<dbReference type="RefSeq" id="WP_163067495.1">
    <property type="nucleotide sequence ID" value="NZ_CP048649.1"/>
</dbReference>
<name>A0A858BXF4_9FIRM</name>
<dbReference type="PROSITE" id="PS51462">
    <property type="entry name" value="NUDIX"/>
    <property type="match status" value="1"/>
</dbReference>
<evidence type="ECO:0000313" key="5">
    <source>
        <dbReference type="EMBL" id="QIB70257.1"/>
    </source>
</evidence>
<dbReference type="EMBL" id="CP048649">
    <property type="protein sequence ID" value="QIB70257.1"/>
    <property type="molecule type" value="Genomic_DNA"/>
</dbReference>
<evidence type="ECO:0000259" key="4">
    <source>
        <dbReference type="PROSITE" id="PS51462"/>
    </source>
</evidence>
<comment type="cofactor">
    <cofactor evidence="1">
        <name>Mg(2+)</name>
        <dbReference type="ChEBI" id="CHEBI:18420"/>
    </cofactor>
</comment>
<dbReference type="Gene3D" id="3.90.79.10">
    <property type="entry name" value="Nucleoside Triphosphate Pyrophosphohydrolase"/>
    <property type="match status" value="1"/>
</dbReference>
<dbReference type="Pfam" id="PF00293">
    <property type="entry name" value="NUDIX"/>
    <property type="match status" value="1"/>
</dbReference>
<dbReference type="InterPro" id="IPR000086">
    <property type="entry name" value="NUDIX_hydrolase_dom"/>
</dbReference>
<dbReference type="AlphaFoldDB" id="A0A858BXF4"/>
<keyword evidence="6" id="KW-1185">Reference proteome</keyword>
<accession>A0A858BXF4</accession>
<feature type="domain" description="Nudix hydrolase" evidence="4">
    <location>
        <begin position="1"/>
        <end position="135"/>
    </location>
</feature>